<gene>
    <name evidence="2" type="ORF">IPN91_14105</name>
</gene>
<accession>A0A936F4L0</accession>
<reference evidence="2 3" key="1">
    <citation type="submission" date="2020-10" db="EMBL/GenBank/DDBJ databases">
        <title>Connecting structure to function with the recovery of over 1000 high-quality activated sludge metagenome-assembled genomes encoding full-length rRNA genes using long-read sequencing.</title>
        <authorList>
            <person name="Singleton C.M."/>
            <person name="Petriglieri F."/>
            <person name="Kristensen J.M."/>
            <person name="Kirkegaard R.H."/>
            <person name="Michaelsen T.Y."/>
            <person name="Andersen M.H."/>
            <person name="Karst S.M."/>
            <person name="Dueholm M.S."/>
            <person name="Nielsen P.H."/>
            <person name="Albertsen M."/>
        </authorList>
    </citation>
    <scope>NUCLEOTIDE SEQUENCE [LARGE SCALE GENOMIC DNA]</scope>
    <source>
        <strain evidence="2">OdNE_18-Q3-R46-58_MAXAC.008</strain>
    </source>
</reference>
<protein>
    <submittedName>
        <fullName evidence="2">Uncharacterized protein</fullName>
    </submittedName>
</protein>
<evidence type="ECO:0000313" key="3">
    <source>
        <dbReference type="Proteomes" id="UP000709959"/>
    </source>
</evidence>
<evidence type="ECO:0000313" key="2">
    <source>
        <dbReference type="EMBL" id="MBK8573721.1"/>
    </source>
</evidence>
<evidence type="ECO:0000256" key="1">
    <source>
        <dbReference type="SAM" id="MobiDB-lite"/>
    </source>
</evidence>
<name>A0A936F4L0_9BACT</name>
<dbReference type="AlphaFoldDB" id="A0A936F4L0"/>
<proteinExistence type="predicted"/>
<feature type="region of interest" description="Disordered" evidence="1">
    <location>
        <begin position="21"/>
        <end position="41"/>
    </location>
</feature>
<dbReference type="EMBL" id="JADKCH010000030">
    <property type="protein sequence ID" value="MBK8573721.1"/>
    <property type="molecule type" value="Genomic_DNA"/>
</dbReference>
<comment type="caution">
    <text evidence="2">The sequence shown here is derived from an EMBL/GenBank/DDBJ whole genome shotgun (WGS) entry which is preliminary data.</text>
</comment>
<sequence>MTLPRFCIRLSLVCALPLCGADAEDKGKPKSPPPRLEPSAVVEVTAPCPRSPWSP</sequence>
<organism evidence="2 3">
    <name type="scientific">Candidatus Geothrix odensensis</name>
    <dbReference type="NCBI Taxonomy" id="2954440"/>
    <lineage>
        <taxon>Bacteria</taxon>
        <taxon>Pseudomonadati</taxon>
        <taxon>Acidobacteriota</taxon>
        <taxon>Holophagae</taxon>
        <taxon>Holophagales</taxon>
        <taxon>Holophagaceae</taxon>
        <taxon>Geothrix</taxon>
    </lineage>
</organism>
<dbReference type="Proteomes" id="UP000709959">
    <property type="component" value="Unassembled WGS sequence"/>
</dbReference>